<gene>
    <name evidence="8" type="ORF">EDC57_0187</name>
</gene>
<keyword evidence="9" id="KW-1185">Reference proteome</keyword>
<reference evidence="8 9" key="1">
    <citation type="submission" date="2018-11" db="EMBL/GenBank/DDBJ databases">
        <title>Genomic Encyclopedia of Type Strains, Phase IV (KMG-IV): sequencing the most valuable type-strain genomes for metagenomic binning, comparative biology and taxonomic classification.</title>
        <authorList>
            <person name="Goeker M."/>
        </authorList>
    </citation>
    <scope>NUCLEOTIDE SEQUENCE [LARGE SCALE GENOMIC DNA]</scope>
    <source>
        <strain evidence="8 9">DSM 100275</strain>
    </source>
</reference>
<keyword evidence="1 5" id="KW-0479">Metal-binding</keyword>
<evidence type="ECO:0000256" key="7">
    <source>
        <dbReference type="RuleBase" id="RU003684"/>
    </source>
</evidence>
<dbReference type="GO" id="GO:0004053">
    <property type="term" value="F:arginase activity"/>
    <property type="evidence" value="ECO:0007669"/>
    <property type="project" value="UniProtKB-EC"/>
</dbReference>
<dbReference type="PROSITE" id="PS01053">
    <property type="entry name" value="ARGINASE_1"/>
    <property type="match status" value="1"/>
</dbReference>
<proteinExistence type="inferred from homology"/>
<dbReference type="InterPro" id="IPR020855">
    <property type="entry name" value="Ureohydrolase_Mn_BS"/>
</dbReference>
<dbReference type="InterPro" id="IPR023696">
    <property type="entry name" value="Ureohydrolase_dom_sf"/>
</dbReference>
<evidence type="ECO:0000256" key="6">
    <source>
        <dbReference type="PROSITE-ProRule" id="PRU00742"/>
    </source>
</evidence>
<dbReference type="PANTHER" id="PTHR43782">
    <property type="entry name" value="ARGINASE"/>
    <property type="match status" value="1"/>
</dbReference>
<evidence type="ECO:0000313" key="9">
    <source>
        <dbReference type="Proteomes" id="UP000276634"/>
    </source>
</evidence>
<comment type="similarity">
    <text evidence="6 7">Belongs to the arginase family.</text>
</comment>
<evidence type="ECO:0000256" key="4">
    <source>
        <dbReference type="ARBA" id="ARBA00047391"/>
    </source>
</evidence>
<feature type="binding site" evidence="5">
    <location>
        <position position="204"/>
    </location>
    <ligand>
        <name>Mn(2+)</name>
        <dbReference type="ChEBI" id="CHEBI:29035"/>
        <label>1</label>
    </ligand>
</feature>
<dbReference type="SUPFAM" id="SSF52768">
    <property type="entry name" value="Arginase/deacetylase"/>
    <property type="match status" value="1"/>
</dbReference>
<feature type="binding site" evidence="5">
    <location>
        <position position="106"/>
    </location>
    <ligand>
        <name>Mn(2+)</name>
        <dbReference type="ChEBI" id="CHEBI:29035"/>
        <label>1</label>
    </ligand>
</feature>
<dbReference type="PIRSF" id="PIRSF036979">
    <property type="entry name" value="Arginase"/>
    <property type="match status" value="1"/>
</dbReference>
<dbReference type="PANTHER" id="PTHR43782:SF3">
    <property type="entry name" value="ARGINASE"/>
    <property type="match status" value="1"/>
</dbReference>
<evidence type="ECO:0000256" key="2">
    <source>
        <dbReference type="ARBA" id="ARBA00022801"/>
    </source>
</evidence>
<dbReference type="OrthoDB" id="9789727at2"/>
<dbReference type="Gene3D" id="3.40.800.10">
    <property type="entry name" value="Ureohydrolase domain"/>
    <property type="match status" value="1"/>
</dbReference>
<keyword evidence="3 5" id="KW-0464">Manganese</keyword>
<evidence type="ECO:0000256" key="5">
    <source>
        <dbReference type="PIRSR" id="PIRSR036979-1"/>
    </source>
</evidence>
<keyword evidence="2 7" id="KW-0378">Hydrolase</keyword>
<comment type="caution">
    <text evidence="8">The sequence shown here is derived from an EMBL/GenBank/DDBJ whole genome shotgun (WGS) entry which is preliminary data.</text>
</comment>
<evidence type="ECO:0000256" key="1">
    <source>
        <dbReference type="ARBA" id="ARBA00022723"/>
    </source>
</evidence>
<dbReference type="Proteomes" id="UP000276634">
    <property type="component" value="Unassembled WGS sequence"/>
</dbReference>
<dbReference type="PRINTS" id="PR00116">
    <property type="entry name" value="ARGINASE"/>
</dbReference>
<feature type="binding site" evidence="5">
    <location>
        <position position="206"/>
    </location>
    <ligand>
        <name>Mn(2+)</name>
        <dbReference type="ChEBI" id="CHEBI:29035"/>
        <label>1</label>
    </ligand>
</feature>
<dbReference type="InterPro" id="IPR006035">
    <property type="entry name" value="Ureohydrolase"/>
</dbReference>
<dbReference type="GO" id="GO:0030145">
    <property type="term" value="F:manganese ion binding"/>
    <property type="evidence" value="ECO:0007669"/>
    <property type="project" value="TreeGrafter"/>
</dbReference>
<comment type="cofactor">
    <cofactor evidence="5">
        <name>Mn(2+)</name>
        <dbReference type="ChEBI" id="CHEBI:29035"/>
    </cofactor>
    <text evidence="5">Binds 2 manganese ions per subunit.</text>
</comment>
<dbReference type="Pfam" id="PF00491">
    <property type="entry name" value="Arginase"/>
    <property type="match status" value="1"/>
</dbReference>
<feature type="binding site" evidence="5">
    <location>
        <position position="104"/>
    </location>
    <ligand>
        <name>Mn(2+)</name>
        <dbReference type="ChEBI" id="CHEBI:29035"/>
        <label>1</label>
    </ligand>
</feature>
<feature type="binding site" evidence="5">
    <location>
        <position position="108"/>
    </location>
    <ligand>
        <name>Mn(2+)</name>
        <dbReference type="ChEBI" id="CHEBI:29035"/>
        <label>1</label>
    </ligand>
</feature>
<dbReference type="PROSITE" id="PS51409">
    <property type="entry name" value="ARGINASE_2"/>
    <property type="match status" value="1"/>
</dbReference>
<dbReference type="GO" id="GO:0005829">
    <property type="term" value="C:cytosol"/>
    <property type="evidence" value="ECO:0007669"/>
    <property type="project" value="TreeGrafter"/>
</dbReference>
<dbReference type="EMBL" id="RJVI01000001">
    <property type="protein sequence ID" value="ROR34291.1"/>
    <property type="molecule type" value="Genomic_DNA"/>
</dbReference>
<evidence type="ECO:0000256" key="3">
    <source>
        <dbReference type="ARBA" id="ARBA00023211"/>
    </source>
</evidence>
<protein>
    <submittedName>
        <fullName evidence="8">Arginase</fullName>
    </submittedName>
</protein>
<dbReference type="RefSeq" id="WP_123399339.1">
    <property type="nucleotide sequence ID" value="NZ_RJVI01000001.1"/>
</dbReference>
<dbReference type="AlphaFoldDB" id="A0A3N1Y6Z0"/>
<comment type="catalytic activity">
    <reaction evidence="4">
        <text>L-arginine + H2O = urea + L-ornithine</text>
        <dbReference type="Rhea" id="RHEA:20569"/>
        <dbReference type="ChEBI" id="CHEBI:15377"/>
        <dbReference type="ChEBI" id="CHEBI:16199"/>
        <dbReference type="ChEBI" id="CHEBI:32682"/>
        <dbReference type="ChEBI" id="CHEBI:46911"/>
        <dbReference type="EC" id="3.5.3.1"/>
    </reaction>
</comment>
<evidence type="ECO:0000313" key="8">
    <source>
        <dbReference type="EMBL" id="ROR34291.1"/>
    </source>
</evidence>
<name>A0A3N1Y6Z0_9GAMM</name>
<accession>A0A3N1Y6Z0</accession>
<sequence>MEAVVPIALRPYRIEAPFAHGGRGTGPAAAPACLRRHLGGTARGRVAPERDAARFCRRLARRVAAAVAAGGPFLVLGGDHTIAVGTWAGAAGALGRPLGLLWIDAHLDAHDQASSPSGALHGMPVACLLGEGPRPLAALARGAVDPRRLVLLGVRSYEPPEWARLARRGVRVIGAGAVRRRGWGAVMAEVRARLRGGPWGLSLDVDALDPRQAPGVTTPVPGGLDAVRLARVLHGIGGEAGFVGMEVAELDPGRDRGGMTARAVARIVRAVFS</sequence>
<feature type="binding site" evidence="5">
    <location>
        <position position="80"/>
    </location>
    <ligand>
        <name>Mn(2+)</name>
        <dbReference type="ChEBI" id="CHEBI:29035"/>
        <label>1</label>
    </ligand>
</feature>
<organism evidence="8 9">
    <name type="scientific">Inmirania thermothiophila</name>
    <dbReference type="NCBI Taxonomy" id="1750597"/>
    <lineage>
        <taxon>Bacteria</taxon>
        <taxon>Pseudomonadati</taxon>
        <taxon>Pseudomonadota</taxon>
        <taxon>Gammaproteobacteria</taxon>
        <taxon>Chromatiales</taxon>
        <taxon>Ectothiorhodospiraceae</taxon>
        <taxon>Inmirania</taxon>
    </lineage>
</organism>